<dbReference type="EMBL" id="BMAT01006491">
    <property type="protein sequence ID" value="GFS13955.1"/>
    <property type="molecule type" value="Genomic_DNA"/>
</dbReference>
<feature type="compositionally biased region" description="Basic and acidic residues" evidence="1">
    <location>
        <begin position="251"/>
        <end position="265"/>
    </location>
</feature>
<feature type="region of interest" description="Disordered" evidence="1">
    <location>
        <begin position="233"/>
        <end position="350"/>
    </location>
</feature>
<evidence type="ECO:0000313" key="2">
    <source>
        <dbReference type="EMBL" id="GFS13955.1"/>
    </source>
</evidence>
<protein>
    <submittedName>
        <fullName evidence="2">Uncharacterized protein</fullName>
    </submittedName>
</protein>
<evidence type="ECO:0000256" key="1">
    <source>
        <dbReference type="SAM" id="MobiDB-lite"/>
    </source>
</evidence>
<proteinExistence type="predicted"/>
<feature type="compositionally biased region" description="Basic residues" evidence="1">
    <location>
        <begin position="271"/>
        <end position="282"/>
    </location>
</feature>
<evidence type="ECO:0000313" key="3">
    <source>
        <dbReference type="Proteomes" id="UP000762676"/>
    </source>
</evidence>
<reference evidence="2 3" key="1">
    <citation type="journal article" date="2021" name="Elife">
        <title>Chloroplast acquisition without the gene transfer in kleptoplastic sea slugs, Plakobranchus ocellatus.</title>
        <authorList>
            <person name="Maeda T."/>
            <person name="Takahashi S."/>
            <person name="Yoshida T."/>
            <person name="Shimamura S."/>
            <person name="Takaki Y."/>
            <person name="Nagai Y."/>
            <person name="Toyoda A."/>
            <person name="Suzuki Y."/>
            <person name="Arimoto A."/>
            <person name="Ishii H."/>
            <person name="Satoh N."/>
            <person name="Nishiyama T."/>
            <person name="Hasebe M."/>
            <person name="Maruyama T."/>
            <person name="Minagawa J."/>
            <person name="Obokata J."/>
            <person name="Shigenobu S."/>
        </authorList>
    </citation>
    <scope>NUCLEOTIDE SEQUENCE [LARGE SCALE GENOMIC DNA]</scope>
</reference>
<feature type="compositionally biased region" description="Low complexity" evidence="1">
    <location>
        <begin position="147"/>
        <end position="160"/>
    </location>
</feature>
<feature type="compositionally biased region" description="Polar residues" evidence="1">
    <location>
        <begin position="62"/>
        <end position="110"/>
    </location>
</feature>
<feature type="compositionally biased region" description="Basic and acidic residues" evidence="1">
    <location>
        <begin position="292"/>
        <end position="330"/>
    </location>
</feature>
<organism evidence="2 3">
    <name type="scientific">Elysia marginata</name>
    <dbReference type="NCBI Taxonomy" id="1093978"/>
    <lineage>
        <taxon>Eukaryota</taxon>
        <taxon>Metazoa</taxon>
        <taxon>Spiralia</taxon>
        <taxon>Lophotrochozoa</taxon>
        <taxon>Mollusca</taxon>
        <taxon>Gastropoda</taxon>
        <taxon>Heterobranchia</taxon>
        <taxon>Euthyneura</taxon>
        <taxon>Panpulmonata</taxon>
        <taxon>Sacoglossa</taxon>
        <taxon>Placobranchoidea</taxon>
        <taxon>Plakobranchidae</taxon>
        <taxon>Elysia</taxon>
    </lineage>
</organism>
<gene>
    <name evidence="2" type="ORF">ElyMa_003151000</name>
</gene>
<keyword evidence="3" id="KW-1185">Reference proteome</keyword>
<dbReference type="Proteomes" id="UP000762676">
    <property type="component" value="Unassembled WGS sequence"/>
</dbReference>
<accession>A0AAV4IWF3</accession>
<sequence>MAFFGRYRSAPQLLDLGDNTYVIVGLNSPSEEDEEDDDEFSKSDNSCVSPSMPIPGSEDQDGSTSLSGESAGDTTLQATGSSSASPSLTITDTPSHPSPCPSQSISRSGTPSISPSHSPAQSPSPMPSPDVWLRGRKKTRPAPLPPSMLLLPASSSSPFSDQRHSYALDGGQTFRHSTDSDSITSEPQPRVLFYQTSTDSGEILPESARGSNFPGELAGVDHLKTQYLSHPRLLDDHGLSGSFRSSRGHQFPRDRSALFRLREAFRSPQVGRKRSKKGKHRTSSGGGDENFSDDKSPRSSRLLRAEDALNRAEGSDSPKPRGRKSEDGRKSPKPKKRGDHHDPSQDMSDWIIPRGYQSLELEHEFERKNIVAYVVHVTSLSVTKPSSLSSGGYIGQATTISPSIRSTRLQPFEKQEPLPPLPRTSPNPPLKPLAIFRHRFSLQFPCESHSCQNDLRH</sequence>
<dbReference type="AlphaFoldDB" id="A0AAV4IWF3"/>
<name>A0AAV4IWF3_9GAST</name>
<feature type="compositionally biased region" description="Low complexity" evidence="1">
    <location>
        <begin position="111"/>
        <end position="121"/>
    </location>
</feature>
<comment type="caution">
    <text evidence="2">The sequence shown here is derived from an EMBL/GenBank/DDBJ whole genome shotgun (WGS) entry which is preliminary data.</text>
</comment>
<feature type="compositionally biased region" description="Acidic residues" evidence="1">
    <location>
        <begin position="30"/>
        <end position="39"/>
    </location>
</feature>
<feature type="region of interest" description="Disordered" evidence="1">
    <location>
        <begin position="25"/>
        <end position="188"/>
    </location>
</feature>